<proteinExistence type="predicted"/>
<organism evidence="1 2">
    <name type="scientific">Senna tora</name>
    <dbReference type="NCBI Taxonomy" id="362788"/>
    <lineage>
        <taxon>Eukaryota</taxon>
        <taxon>Viridiplantae</taxon>
        <taxon>Streptophyta</taxon>
        <taxon>Embryophyta</taxon>
        <taxon>Tracheophyta</taxon>
        <taxon>Spermatophyta</taxon>
        <taxon>Magnoliopsida</taxon>
        <taxon>eudicotyledons</taxon>
        <taxon>Gunneridae</taxon>
        <taxon>Pentapetalae</taxon>
        <taxon>rosids</taxon>
        <taxon>fabids</taxon>
        <taxon>Fabales</taxon>
        <taxon>Fabaceae</taxon>
        <taxon>Caesalpinioideae</taxon>
        <taxon>Cassia clade</taxon>
        <taxon>Senna</taxon>
    </lineage>
</organism>
<comment type="caution">
    <text evidence="1">The sequence shown here is derived from an EMBL/GenBank/DDBJ whole genome shotgun (WGS) entry which is preliminary data.</text>
</comment>
<keyword evidence="2" id="KW-1185">Reference proteome</keyword>
<accession>A0A834X3R5</accession>
<evidence type="ECO:0000313" key="1">
    <source>
        <dbReference type="EMBL" id="KAF7837802.1"/>
    </source>
</evidence>
<dbReference type="EMBL" id="JAAIUW010000003">
    <property type="protein sequence ID" value="KAF7837802.1"/>
    <property type="molecule type" value="Genomic_DNA"/>
</dbReference>
<name>A0A834X3R5_9FABA</name>
<dbReference type="AlphaFoldDB" id="A0A834X3R5"/>
<evidence type="ECO:0000313" key="2">
    <source>
        <dbReference type="Proteomes" id="UP000634136"/>
    </source>
</evidence>
<reference evidence="1" key="1">
    <citation type="submission" date="2020-09" db="EMBL/GenBank/DDBJ databases">
        <title>Genome-Enabled Discovery of Anthraquinone Biosynthesis in Senna tora.</title>
        <authorList>
            <person name="Kang S.-H."/>
            <person name="Pandey R.P."/>
            <person name="Lee C.-M."/>
            <person name="Sim J.-S."/>
            <person name="Jeong J.-T."/>
            <person name="Choi B.-S."/>
            <person name="Jung M."/>
            <person name="Ginzburg D."/>
            <person name="Zhao K."/>
            <person name="Won S.Y."/>
            <person name="Oh T.-J."/>
            <person name="Yu Y."/>
            <person name="Kim N.-H."/>
            <person name="Lee O.R."/>
            <person name="Lee T.-H."/>
            <person name="Bashyal P."/>
            <person name="Kim T.-S."/>
            <person name="Lee W.-H."/>
            <person name="Kawkins C."/>
            <person name="Kim C.-K."/>
            <person name="Kim J.S."/>
            <person name="Ahn B.O."/>
            <person name="Rhee S.Y."/>
            <person name="Sohng J.K."/>
        </authorList>
    </citation>
    <scope>NUCLEOTIDE SEQUENCE</scope>
    <source>
        <tissue evidence="1">Leaf</tissue>
    </source>
</reference>
<protein>
    <submittedName>
        <fullName evidence="1">Uncharacterized protein</fullName>
    </submittedName>
</protein>
<sequence>MGGPIICLSLPRGRSIHNWFGYLFGSGLGSQLSSHKVDLVLDPLHYGVTSVHFAF</sequence>
<dbReference type="Proteomes" id="UP000634136">
    <property type="component" value="Unassembled WGS sequence"/>
</dbReference>
<gene>
    <name evidence="1" type="ORF">G2W53_006284</name>
</gene>